<dbReference type="EMBL" id="KE747844">
    <property type="protein sequence ID" value="RMZ74199.1"/>
    <property type="molecule type" value="Genomic_DNA"/>
</dbReference>
<evidence type="ECO:0000313" key="1">
    <source>
        <dbReference type="EMBL" id="RMZ74199.1"/>
    </source>
</evidence>
<evidence type="ECO:0000313" key="2">
    <source>
        <dbReference type="Proteomes" id="UP000265663"/>
    </source>
</evidence>
<sequence>MYTLCLTSVLKDWIRSLDSDHMTVIGDECIGLASGISSLYLYVPPSACYFYLDSVLVRNVAGVG</sequence>
<organism evidence="1 2">
    <name type="scientific">Pyrenophora seminiperda CCB06</name>
    <dbReference type="NCBI Taxonomy" id="1302712"/>
    <lineage>
        <taxon>Eukaryota</taxon>
        <taxon>Fungi</taxon>
        <taxon>Dikarya</taxon>
        <taxon>Ascomycota</taxon>
        <taxon>Pezizomycotina</taxon>
        <taxon>Dothideomycetes</taxon>
        <taxon>Pleosporomycetidae</taxon>
        <taxon>Pleosporales</taxon>
        <taxon>Pleosporineae</taxon>
        <taxon>Pleosporaceae</taxon>
        <taxon>Pyrenophora</taxon>
    </lineage>
</organism>
<dbReference type="OrthoDB" id="406631at2759"/>
<accession>A0A3M7MIL6</accession>
<reference evidence="1 2" key="1">
    <citation type="journal article" date="2014" name="PLoS ONE">
        <title>De novo Genome Assembly of the Fungal Plant Pathogen Pyrenophora semeniperda.</title>
        <authorList>
            <person name="Soliai M.M."/>
            <person name="Meyer S.E."/>
            <person name="Udall J.A."/>
            <person name="Elzinga D.E."/>
            <person name="Hermansen R.A."/>
            <person name="Bodily P.M."/>
            <person name="Hart A.A."/>
            <person name="Coleman C.E."/>
        </authorList>
    </citation>
    <scope>NUCLEOTIDE SEQUENCE [LARGE SCALE GENOMIC DNA]</scope>
    <source>
        <strain evidence="1 2">CCB06</strain>
        <tissue evidence="1">Mycelium</tissue>
    </source>
</reference>
<dbReference type="Proteomes" id="UP000265663">
    <property type="component" value="Unassembled WGS sequence"/>
</dbReference>
<dbReference type="AlphaFoldDB" id="A0A3M7MIL6"/>
<gene>
    <name evidence="1" type="ORF">GMOD_00003204</name>
</gene>
<name>A0A3M7MIL6_9PLEO</name>
<keyword evidence="2" id="KW-1185">Reference proteome</keyword>
<protein>
    <submittedName>
        <fullName evidence="1">Mannan endo-14-beta-mannosidase F</fullName>
    </submittedName>
</protein>
<proteinExistence type="predicted"/>